<reference evidence="10 11" key="1">
    <citation type="journal article" date="2011" name="Stand. Genomic Sci.">
        <title>Complete genome sequence of Thermomonospora curvata type strain (B9).</title>
        <authorList>
            <person name="Chertkov O."/>
            <person name="Sikorski J."/>
            <person name="Nolan M."/>
            <person name="Lapidus A."/>
            <person name="Lucas S."/>
            <person name="Del Rio T.G."/>
            <person name="Tice H."/>
            <person name="Cheng J.F."/>
            <person name="Goodwin L."/>
            <person name="Pitluck S."/>
            <person name="Liolios K."/>
            <person name="Ivanova N."/>
            <person name="Mavromatis K."/>
            <person name="Mikhailova N."/>
            <person name="Ovchinnikova G."/>
            <person name="Pati A."/>
            <person name="Chen A."/>
            <person name="Palaniappan K."/>
            <person name="Djao O.D."/>
            <person name="Land M."/>
            <person name="Hauser L."/>
            <person name="Chang Y.J."/>
            <person name="Jeffries C.D."/>
            <person name="Brettin T."/>
            <person name="Han C."/>
            <person name="Detter J.C."/>
            <person name="Rohde M."/>
            <person name="Goker M."/>
            <person name="Woyke T."/>
            <person name="Bristow J."/>
            <person name="Eisen J.A."/>
            <person name="Markowitz V."/>
            <person name="Hugenholtz P."/>
            <person name="Klenk H.P."/>
            <person name="Kyrpides N.C."/>
        </authorList>
    </citation>
    <scope>NUCLEOTIDE SEQUENCE [LARGE SCALE GENOMIC DNA]</scope>
    <source>
        <strain evidence="11">ATCC 19995 / DSM 43183 / JCM 3096 / KCTC 9072 / NBRC 15933 / NCIMB 10081 / Henssen B9</strain>
    </source>
</reference>
<dbReference type="EMBL" id="CP001738">
    <property type="protein sequence ID" value="ACY99067.1"/>
    <property type="molecule type" value="Genomic_DNA"/>
</dbReference>
<dbReference type="Pfam" id="PF03636">
    <property type="entry name" value="Glyco_hydro_65N"/>
    <property type="match status" value="1"/>
</dbReference>
<feature type="domain" description="Glycoside hydrolase family 65 central catalytic" evidence="7">
    <location>
        <begin position="316"/>
        <end position="710"/>
    </location>
</feature>
<dbReference type="SUPFAM" id="SSF48208">
    <property type="entry name" value="Six-hairpin glycosidases"/>
    <property type="match status" value="1"/>
</dbReference>
<evidence type="ECO:0000256" key="2">
    <source>
        <dbReference type="ARBA" id="ARBA00022676"/>
    </source>
</evidence>
<dbReference type="GO" id="GO:0016757">
    <property type="term" value="F:glycosyltransferase activity"/>
    <property type="evidence" value="ECO:0007669"/>
    <property type="project" value="UniProtKB-KW"/>
</dbReference>
<keyword evidence="4" id="KW-0326">Glycosidase</keyword>
<dbReference type="Gene3D" id="2.70.98.40">
    <property type="entry name" value="Glycoside hydrolase, family 65, N-terminal domain"/>
    <property type="match status" value="1"/>
</dbReference>
<feature type="binding site" evidence="6">
    <location>
        <begin position="611"/>
        <end position="612"/>
    </location>
    <ligand>
        <name>substrate</name>
    </ligand>
</feature>
<evidence type="ECO:0000313" key="11">
    <source>
        <dbReference type="Proteomes" id="UP000001918"/>
    </source>
</evidence>
<dbReference type="SUPFAM" id="SSF74650">
    <property type="entry name" value="Galactose mutarotase-like"/>
    <property type="match status" value="1"/>
</dbReference>
<dbReference type="InterPro" id="IPR037018">
    <property type="entry name" value="GH65_N"/>
</dbReference>
<feature type="domain" description="Glycoside hydrolase family 65 C-terminal" evidence="8">
    <location>
        <begin position="722"/>
        <end position="782"/>
    </location>
</feature>
<dbReference type="InterPro" id="IPR005194">
    <property type="entry name" value="Glyco_hydro_65_C"/>
</dbReference>
<dbReference type="InterPro" id="IPR012341">
    <property type="entry name" value="6hp_glycosidase-like_sf"/>
</dbReference>
<evidence type="ECO:0000256" key="1">
    <source>
        <dbReference type="ARBA" id="ARBA00006768"/>
    </source>
</evidence>
<evidence type="ECO:0000256" key="6">
    <source>
        <dbReference type="PIRSR" id="PIRSR036289-51"/>
    </source>
</evidence>
<feature type="active site" description="Proton donor" evidence="5">
    <location>
        <position position="491"/>
    </location>
</feature>
<dbReference type="OrthoDB" id="9816160at2"/>
<dbReference type="InterPro" id="IPR011013">
    <property type="entry name" value="Gal_mutarotase_sf_dom"/>
</dbReference>
<gene>
    <name evidence="10" type="ordered locus">Tcur_3531</name>
</gene>
<dbReference type="GO" id="GO:0005975">
    <property type="term" value="P:carbohydrate metabolic process"/>
    <property type="evidence" value="ECO:0007669"/>
    <property type="project" value="InterPro"/>
</dbReference>
<keyword evidence="10" id="KW-0378">Hydrolase</keyword>
<evidence type="ECO:0000259" key="7">
    <source>
        <dbReference type="Pfam" id="PF03632"/>
    </source>
</evidence>
<dbReference type="InterPro" id="IPR005196">
    <property type="entry name" value="Glyco_hydro_65_N"/>
</dbReference>
<sequence length="794" mass="89512">MSRWLLSYDSYDPAAEGVREALCTLGNGYFATRGAAPESVADGVHYPGTYVAGVYNRLTSQVAGRSVDNEDLVNTPDWTALTFRIGPEGPWFDLDAAHRAGHLLSYRQELDMRRGVLTRIVRLTDPAGRCTQITQRRLVSMDQPHLAAMETAVLPENWSGPLQVRCRLDGRVRNTGVARYRGLSNRHLEVDEICEHGDVLCLRTTTVTSRIGVATAVRVRSAAETGRRLLREPQAATWELSLDAVQGTPVTVEKVAAIATSRDHAIEECAIAARRWAERAGSFDELLERHVLAWDRLWRRCQIRVDHDDTQRILNLHMFHLLQTVSEHSVDLDVGVPARGLHGEAYRGHVFWDELFILPFLAMRFPEIARALLMYRWRRLPEARWAARRAGLRGACYPWQSGSDGTEQTQRLHLNPRSGRWLPDHTHLQRHVGLAIAYNVWRFHEATGDTEFLAEYGAEMLLEIARYFADLAVYNRVEDRYEIRGVMGPDEYHDAYPDRDEPGLDNNAYTNVMTAWVLRRALEVLALLPPEREAELREDLMLTRGELEHFEEVARKLKVPFHDGVISQFEGYGELEELDWEGYRARYGDIRRLDRILEAEGDTVNRYKASKQPDVLMLCYLLSPGELGSVLTGLGVDSGPDLIPRTIRYYLPRTCDGSSLSAVVHAWILARTGDADSWRFFQEALHSDIADIQGGTTAEGIHLGAMAGTVDLVQRCYAGISTCGDTLCIDPRPPKEITALRLGLRYRGHWGIDLACDHERLRVRVRPSAASPIRVAHAGRSAVIDPGGCWEVPL</sequence>
<proteinExistence type="inferred from homology"/>
<keyword evidence="11" id="KW-1185">Reference proteome</keyword>
<keyword evidence="2" id="KW-0328">Glycosyltransferase</keyword>
<dbReference type="RefSeq" id="WP_012853851.1">
    <property type="nucleotide sequence ID" value="NC_013510.1"/>
</dbReference>
<dbReference type="PIRSF" id="PIRSF036289">
    <property type="entry name" value="Glycosyl_hydrolase_malt_phosph"/>
    <property type="match status" value="1"/>
</dbReference>
<evidence type="ECO:0000259" key="9">
    <source>
        <dbReference type="Pfam" id="PF03636"/>
    </source>
</evidence>
<organism evidence="10 11">
    <name type="scientific">Thermomonospora curvata (strain ATCC 19995 / DSM 43183 / JCM 3096 / KCTC 9072 / NBRC 15933 / NCIMB 10081 / Henssen B9)</name>
    <dbReference type="NCBI Taxonomy" id="471852"/>
    <lineage>
        <taxon>Bacteria</taxon>
        <taxon>Bacillati</taxon>
        <taxon>Actinomycetota</taxon>
        <taxon>Actinomycetes</taxon>
        <taxon>Streptosporangiales</taxon>
        <taxon>Thermomonosporaceae</taxon>
        <taxon>Thermomonospora</taxon>
    </lineage>
</organism>
<evidence type="ECO:0000256" key="3">
    <source>
        <dbReference type="ARBA" id="ARBA00022679"/>
    </source>
</evidence>
<feature type="domain" description="Glycoside hydrolase family 65 N-terminal" evidence="9">
    <location>
        <begin position="8"/>
        <end position="262"/>
    </location>
</feature>
<dbReference type="GO" id="GO:0004553">
    <property type="term" value="F:hydrolase activity, hydrolyzing O-glycosyl compounds"/>
    <property type="evidence" value="ECO:0007669"/>
    <property type="project" value="TreeGrafter"/>
</dbReference>
<evidence type="ECO:0000256" key="5">
    <source>
        <dbReference type="PIRSR" id="PIRSR036289-50"/>
    </source>
</evidence>
<dbReference type="InterPro" id="IPR017045">
    <property type="entry name" value="Malt_Pase/Glycosyl_Hdrlase"/>
</dbReference>
<dbReference type="STRING" id="471852.Tcur_3531"/>
<comment type="similarity">
    <text evidence="1">Belongs to the glycosyl hydrolase 65 family.</text>
</comment>
<dbReference type="CAZy" id="GH65">
    <property type="family name" value="Glycoside Hydrolase Family 65"/>
</dbReference>
<dbReference type="Gene3D" id="1.50.10.10">
    <property type="match status" value="1"/>
</dbReference>
<dbReference type="FunFam" id="1.50.10.10:FF:000053">
    <property type="entry name" value="Putative glycosyl hydrolase"/>
    <property type="match status" value="1"/>
</dbReference>
<keyword evidence="3" id="KW-0808">Transferase</keyword>
<evidence type="ECO:0000313" key="10">
    <source>
        <dbReference type="EMBL" id="ACY99067.1"/>
    </source>
</evidence>
<feature type="binding site" evidence="6">
    <location>
        <begin position="352"/>
        <end position="353"/>
    </location>
    <ligand>
        <name>substrate</name>
    </ligand>
</feature>
<dbReference type="Gene3D" id="2.60.420.10">
    <property type="entry name" value="Maltose phosphorylase, domain 3"/>
    <property type="match status" value="1"/>
</dbReference>
<evidence type="ECO:0000256" key="4">
    <source>
        <dbReference type="ARBA" id="ARBA00023295"/>
    </source>
</evidence>
<dbReference type="Pfam" id="PF03632">
    <property type="entry name" value="Glyco_hydro_65m"/>
    <property type="match status" value="1"/>
</dbReference>
<dbReference type="PANTHER" id="PTHR11051:SF8">
    <property type="entry name" value="PROTEIN-GLUCOSYLGALACTOSYLHYDROXYLYSINE GLUCOSIDASE"/>
    <property type="match status" value="1"/>
</dbReference>
<dbReference type="eggNOG" id="COG1554">
    <property type="taxonomic scope" value="Bacteria"/>
</dbReference>
<accession>D1ABP4</accession>
<name>D1ABP4_THECD</name>
<dbReference type="PANTHER" id="PTHR11051">
    <property type="entry name" value="GLYCOSYL HYDROLASE-RELATED"/>
    <property type="match status" value="1"/>
</dbReference>
<protein>
    <submittedName>
        <fullName evidence="10">Glycoside hydrolase family 65 central catalytic</fullName>
    </submittedName>
</protein>
<dbReference type="Proteomes" id="UP000001918">
    <property type="component" value="Chromosome"/>
</dbReference>
<dbReference type="GO" id="GO:0030246">
    <property type="term" value="F:carbohydrate binding"/>
    <property type="evidence" value="ECO:0007669"/>
    <property type="project" value="InterPro"/>
</dbReference>
<dbReference type="InterPro" id="IPR008928">
    <property type="entry name" value="6-hairpin_glycosidase_sf"/>
</dbReference>
<dbReference type="HOGENOM" id="CLU_006285_1_1_11"/>
<evidence type="ECO:0000259" key="8">
    <source>
        <dbReference type="Pfam" id="PF03633"/>
    </source>
</evidence>
<dbReference type="InterPro" id="IPR005195">
    <property type="entry name" value="Glyco_hydro_65_M"/>
</dbReference>
<dbReference type="AlphaFoldDB" id="D1ABP4"/>
<dbReference type="Pfam" id="PF03633">
    <property type="entry name" value="Glyco_hydro_65C"/>
    <property type="match status" value="1"/>
</dbReference>
<dbReference type="KEGG" id="tcu:Tcur_3531"/>